<evidence type="ECO:0000259" key="5">
    <source>
        <dbReference type="Pfam" id="PF00296"/>
    </source>
</evidence>
<accession>A0A2N3WSG8</accession>
<protein>
    <submittedName>
        <fullName evidence="6">LLM class flavin-dependent oxidoreductase</fullName>
    </submittedName>
    <submittedName>
        <fullName evidence="7">Luciferase-like monooxygenase</fullName>
    </submittedName>
</protein>
<dbReference type="OrthoDB" id="9775082at2"/>
<dbReference type="Proteomes" id="UP000233750">
    <property type="component" value="Unassembled WGS sequence"/>
</dbReference>
<dbReference type="RefSeq" id="WP_101439609.1">
    <property type="nucleotide sequence ID" value="NZ_JACJHR010000039.1"/>
</dbReference>
<evidence type="ECO:0000313" key="8">
    <source>
        <dbReference type="Proteomes" id="UP000233750"/>
    </source>
</evidence>
<keyword evidence="3" id="KW-0560">Oxidoreductase</keyword>
<dbReference type="Pfam" id="PF00296">
    <property type="entry name" value="Bac_luciferase"/>
    <property type="match status" value="1"/>
</dbReference>
<evidence type="ECO:0000313" key="9">
    <source>
        <dbReference type="Proteomes" id="UP000550260"/>
    </source>
</evidence>
<dbReference type="InterPro" id="IPR050172">
    <property type="entry name" value="SsuD_RutA_monooxygenase"/>
</dbReference>
<feature type="domain" description="Luciferase-like" evidence="5">
    <location>
        <begin position="10"/>
        <end position="239"/>
    </location>
</feature>
<keyword evidence="1" id="KW-0285">Flavoprotein</keyword>
<evidence type="ECO:0000313" key="7">
    <source>
        <dbReference type="EMBL" id="PKV96806.1"/>
    </source>
</evidence>
<dbReference type="AlphaFoldDB" id="A0A2N3WSG8"/>
<gene>
    <name evidence="7" type="ORF">ATK30_7769</name>
    <name evidence="6" type="ORF">H5411_25580</name>
</gene>
<dbReference type="GO" id="GO:0008726">
    <property type="term" value="F:alkanesulfonate monooxygenase activity"/>
    <property type="evidence" value="ECO:0007669"/>
    <property type="project" value="TreeGrafter"/>
</dbReference>
<evidence type="ECO:0000256" key="2">
    <source>
        <dbReference type="ARBA" id="ARBA00022643"/>
    </source>
</evidence>
<dbReference type="PANTHER" id="PTHR42847">
    <property type="entry name" value="ALKANESULFONATE MONOOXYGENASE"/>
    <property type="match status" value="1"/>
</dbReference>
<keyword evidence="4" id="KW-0503">Monooxygenase</keyword>
<dbReference type="EMBL" id="JACJHR010000039">
    <property type="protein sequence ID" value="MBB2502497.1"/>
    <property type="molecule type" value="Genomic_DNA"/>
</dbReference>
<keyword evidence="2" id="KW-0288">FMN</keyword>
<dbReference type="InterPro" id="IPR011251">
    <property type="entry name" value="Luciferase-like_dom"/>
</dbReference>
<dbReference type="GO" id="GO:0046306">
    <property type="term" value="P:alkanesulfonate catabolic process"/>
    <property type="evidence" value="ECO:0007669"/>
    <property type="project" value="TreeGrafter"/>
</dbReference>
<evidence type="ECO:0000256" key="1">
    <source>
        <dbReference type="ARBA" id="ARBA00022630"/>
    </source>
</evidence>
<dbReference type="EMBL" id="PJMY01000003">
    <property type="protein sequence ID" value="PKV96806.1"/>
    <property type="molecule type" value="Genomic_DNA"/>
</dbReference>
<reference evidence="6 9" key="2">
    <citation type="submission" date="2020-08" db="EMBL/GenBank/DDBJ databases">
        <title>Amycolatopsis echigonensis JCM 21831.</title>
        <authorList>
            <person name="Tedsree N."/>
            <person name="Kuncharoen N."/>
            <person name="Likhitwitayawuid K."/>
            <person name="Tanasupawat S."/>
        </authorList>
    </citation>
    <scope>NUCLEOTIDE SEQUENCE [LARGE SCALE GENOMIC DNA]</scope>
    <source>
        <strain evidence="6 9">JCM 21831</strain>
    </source>
</reference>
<sequence>MPDYGHDLQFGVVLLPEAADPGAATALAEAADTAGLELLSVPDRPYRPDLLDAWTVLSVLAARTERVRVFPNVANLPLRPPAVLARSAASLDLLSGGRAELALGAGAYWGDIAAQGGPRYTPGEAFDALTEAIEVVRALWTPGPPASVSGSHHRLAGAPPGPFPAHRMELWLGALGPRTLRLIGRSADGWLPSMTRVPPERLPAANALIDEAARKAGRSPAEIRRLYNLPGIPSGSTGEWADQLAELALTHGMSAFLLSADSADAIRLFAREVAPRVRERVAARRR</sequence>
<dbReference type="PANTHER" id="PTHR42847:SF4">
    <property type="entry name" value="ALKANESULFONATE MONOOXYGENASE-RELATED"/>
    <property type="match status" value="1"/>
</dbReference>
<organism evidence="7 8">
    <name type="scientific">Amycolatopsis echigonensis</name>
    <dbReference type="NCBI Taxonomy" id="2576905"/>
    <lineage>
        <taxon>Bacteria</taxon>
        <taxon>Bacillati</taxon>
        <taxon>Actinomycetota</taxon>
        <taxon>Actinomycetes</taxon>
        <taxon>Pseudonocardiales</taxon>
        <taxon>Pseudonocardiaceae</taxon>
        <taxon>Amycolatopsis</taxon>
    </lineage>
</organism>
<evidence type="ECO:0000256" key="3">
    <source>
        <dbReference type="ARBA" id="ARBA00023002"/>
    </source>
</evidence>
<dbReference type="Proteomes" id="UP000550260">
    <property type="component" value="Unassembled WGS sequence"/>
</dbReference>
<evidence type="ECO:0000256" key="4">
    <source>
        <dbReference type="ARBA" id="ARBA00023033"/>
    </source>
</evidence>
<dbReference type="SUPFAM" id="SSF51679">
    <property type="entry name" value="Bacterial luciferase-like"/>
    <property type="match status" value="1"/>
</dbReference>
<name>A0A2N3WSG8_9PSEU</name>
<proteinExistence type="predicted"/>
<dbReference type="Gene3D" id="3.20.20.30">
    <property type="entry name" value="Luciferase-like domain"/>
    <property type="match status" value="1"/>
</dbReference>
<accession>A0A8E1W2G2</accession>
<reference evidence="7 8" key="1">
    <citation type="submission" date="2017-12" db="EMBL/GenBank/DDBJ databases">
        <title>Sequencing the genomes of 1000 Actinobacteria strains.</title>
        <authorList>
            <person name="Klenk H.-P."/>
        </authorList>
    </citation>
    <scope>NUCLEOTIDE SEQUENCE [LARGE SCALE GENOMIC DNA]</scope>
    <source>
        <strain evidence="7 8">DSM 45165</strain>
    </source>
</reference>
<keyword evidence="8" id="KW-1185">Reference proteome</keyword>
<dbReference type="InterPro" id="IPR036661">
    <property type="entry name" value="Luciferase-like_sf"/>
</dbReference>
<evidence type="ECO:0000313" key="6">
    <source>
        <dbReference type="EMBL" id="MBB2502497.1"/>
    </source>
</evidence>
<comment type="caution">
    <text evidence="7">The sequence shown here is derived from an EMBL/GenBank/DDBJ whole genome shotgun (WGS) entry which is preliminary data.</text>
</comment>